<feature type="domain" description="Disease resistance R13L4/SHOC-2-like LRR" evidence="4">
    <location>
        <begin position="349"/>
        <end position="503"/>
    </location>
</feature>
<dbReference type="SUPFAM" id="SSF52058">
    <property type="entry name" value="L domain-like"/>
    <property type="match status" value="2"/>
</dbReference>
<dbReference type="EMBL" id="HBGO01028434">
    <property type="protein sequence ID" value="CAD9352194.1"/>
    <property type="molecule type" value="Transcribed_RNA"/>
</dbReference>
<keyword evidence="1" id="KW-0433">Leucine-rich repeat</keyword>
<dbReference type="Pfam" id="PF23598">
    <property type="entry name" value="LRR_14"/>
    <property type="match status" value="1"/>
</dbReference>
<accession>A0A7S2ERU3</accession>
<dbReference type="InterPro" id="IPR055414">
    <property type="entry name" value="LRR_R13L4/SHOC2-like"/>
</dbReference>
<dbReference type="Pfam" id="PF00560">
    <property type="entry name" value="LRR_1"/>
    <property type="match status" value="3"/>
</dbReference>
<evidence type="ECO:0000313" key="5">
    <source>
        <dbReference type="EMBL" id="CAD9352194.1"/>
    </source>
</evidence>
<organism evidence="5">
    <name type="scientific">Trieres chinensis</name>
    <name type="common">Marine centric diatom</name>
    <name type="synonym">Odontella sinensis</name>
    <dbReference type="NCBI Taxonomy" id="1514140"/>
    <lineage>
        <taxon>Eukaryota</taxon>
        <taxon>Sar</taxon>
        <taxon>Stramenopiles</taxon>
        <taxon>Ochrophyta</taxon>
        <taxon>Bacillariophyta</taxon>
        <taxon>Mediophyceae</taxon>
        <taxon>Biddulphiophycidae</taxon>
        <taxon>Eupodiscales</taxon>
        <taxon>Parodontellaceae</taxon>
        <taxon>Trieres</taxon>
    </lineage>
</organism>
<keyword evidence="2" id="KW-0677">Repeat</keyword>
<evidence type="ECO:0000256" key="3">
    <source>
        <dbReference type="ARBA" id="ARBA00023136"/>
    </source>
</evidence>
<keyword evidence="3" id="KW-0472">Membrane</keyword>
<dbReference type="AlphaFoldDB" id="A0A7S2ERU3"/>
<protein>
    <recommendedName>
        <fullName evidence="4">Disease resistance R13L4/SHOC-2-like LRR domain-containing protein</fullName>
    </recommendedName>
</protein>
<reference evidence="5" key="1">
    <citation type="submission" date="2021-01" db="EMBL/GenBank/DDBJ databases">
        <authorList>
            <person name="Corre E."/>
            <person name="Pelletier E."/>
            <person name="Niang G."/>
            <person name="Scheremetjew M."/>
            <person name="Finn R."/>
            <person name="Kale V."/>
            <person name="Holt S."/>
            <person name="Cochrane G."/>
            <person name="Meng A."/>
            <person name="Brown T."/>
            <person name="Cohen L."/>
        </authorList>
    </citation>
    <scope>NUCLEOTIDE SEQUENCE</scope>
    <source>
        <strain evidence="5">Grunow 1884</strain>
    </source>
</reference>
<dbReference type="Pfam" id="PF13855">
    <property type="entry name" value="LRR_8"/>
    <property type="match status" value="1"/>
</dbReference>
<evidence type="ECO:0000256" key="2">
    <source>
        <dbReference type="ARBA" id="ARBA00022737"/>
    </source>
</evidence>
<gene>
    <name evidence="5" type="ORF">OSIN01602_LOCUS16373</name>
</gene>
<name>A0A7S2ERU3_TRICV</name>
<evidence type="ECO:0000256" key="1">
    <source>
        <dbReference type="ARBA" id="ARBA00022614"/>
    </source>
</evidence>
<dbReference type="FunFam" id="3.80.10.10:FF:000095">
    <property type="entry name" value="LRR receptor-like serine/threonine-protein kinase GSO1"/>
    <property type="match status" value="1"/>
</dbReference>
<dbReference type="InterPro" id="IPR001611">
    <property type="entry name" value="Leu-rich_rpt"/>
</dbReference>
<dbReference type="InterPro" id="IPR018247">
    <property type="entry name" value="EF_Hand_1_Ca_BS"/>
</dbReference>
<proteinExistence type="predicted"/>
<evidence type="ECO:0000259" key="4">
    <source>
        <dbReference type="Pfam" id="PF23598"/>
    </source>
</evidence>
<dbReference type="Gene3D" id="3.80.10.10">
    <property type="entry name" value="Ribonuclease Inhibitor"/>
    <property type="match status" value="4"/>
</dbReference>
<dbReference type="PANTHER" id="PTHR46662:SF104">
    <property type="entry name" value="GPI-ANCHORED ADHESIN-LIKE PROTEIN PGA55-RELATED"/>
    <property type="match status" value="1"/>
</dbReference>
<sequence>MPSELGWMRDLVELNLSKNSLVGTLPDDFFSLPRLESLILSWNGFTGDIPSDMNYEDDPFEDDDEYDPPDYIWTGVPRLECLALDHNHFEGTIRPDMLLGVSPTIKVLDLSDNELTGTLPAQIGLLKKLGKLNLSYNDLDGPLPTEIGELSSIVKINMTANAFTGTPPEKLCGMFTGIFGCDGLLCPPGTFHPDGAANERGACRPCPDKDDDDDEYIPLSAVLGRTNCDAVEFVDGDMNGDGHLDEREILRLIYAATNGENWGDAFMDWPDIKVDKCNLAGVNCKDTLVTKIDLREATLCANAAGNQAGSPERCPGLPGELGLLAHLEVLDLSRSTFLLGTIPTELGLLKTLRVLDLSSCTSMEGSIPSEIGQVTSLRVLNLAESSFTGTLPDTIGNLRMLEKINIGLNKLHGTLPSTLGGLESIREILLSRAHLGGTLPSELGNLRSLENLELYGNDFIGTIPDMSNASALKRIDCFNNKLTGQFPSSLASISQIQIVHLKNNRLTGTLPENLGNLPLLSWLDVSNNNLVGTIPPSLGTITSLRDIRMGGNKIHGPVPESLCSNTRVNAGRTRQFGCDAVICPLGTFSGIGYATDSDGGECKECLEGETTQYLGSRLCRTFTQRDFLSMFFDAMSGEEWSDDQKKGWKDENLSECEWAGVSCDEEGKVDGLEFPISGSSWDPNTY</sequence>
<dbReference type="InterPro" id="IPR032675">
    <property type="entry name" value="LRR_dom_sf"/>
</dbReference>
<dbReference type="PROSITE" id="PS00018">
    <property type="entry name" value="EF_HAND_1"/>
    <property type="match status" value="1"/>
</dbReference>
<dbReference type="PANTHER" id="PTHR46662">
    <property type="entry name" value="DI-GLUCOSE BINDING PROTEIN WITH LEUCINE-RICH REPEAT DOMAIN-CONTAINING PROTEIN"/>
    <property type="match status" value="1"/>
</dbReference>